<dbReference type="GO" id="GO:0005929">
    <property type="term" value="C:cilium"/>
    <property type="evidence" value="ECO:0007669"/>
    <property type="project" value="UniProtKB-SubCell"/>
</dbReference>
<dbReference type="STRING" id="282301.A0A267DVQ2"/>
<evidence type="ECO:0000256" key="6">
    <source>
        <dbReference type="SAM" id="MobiDB-lite"/>
    </source>
</evidence>
<evidence type="ECO:0000259" key="7">
    <source>
        <dbReference type="PROSITE" id="PS51665"/>
    </source>
</evidence>
<dbReference type="PROSITE" id="PS51665">
    <property type="entry name" value="ENKURIN"/>
    <property type="match status" value="1"/>
</dbReference>
<dbReference type="Proteomes" id="UP000215902">
    <property type="component" value="Unassembled WGS sequence"/>
</dbReference>
<dbReference type="AlphaFoldDB" id="A0A267DVQ2"/>
<feature type="domain" description="Enkurin" evidence="7">
    <location>
        <begin position="121"/>
        <end position="213"/>
    </location>
</feature>
<name>A0A267DVQ2_9PLAT</name>
<evidence type="ECO:0000256" key="3">
    <source>
        <dbReference type="ARBA" id="ARBA00022490"/>
    </source>
</evidence>
<dbReference type="PANTHER" id="PTHR21490">
    <property type="entry name" value="ENKURIN-RELATED"/>
    <property type="match status" value="1"/>
</dbReference>
<keyword evidence="5" id="KW-0966">Cell projection</keyword>
<keyword evidence="9" id="KW-1185">Reference proteome</keyword>
<feature type="region of interest" description="Disordered" evidence="6">
    <location>
        <begin position="1"/>
        <end position="60"/>
    </location>
</feature>
<dbReference type="EMBL" id="NIVC01003107">
    <property type="protein sequence ID" value="PAA53266.1"/>
    <property type="molecule type" value="Genomic_DNA"/>
</dbReference>
<sequence length="216" mass="24074">MSSAAVAASPSAHRQQRRAPKREYLRAHEKTGPDLEADDRPVPPFRRTAPLDRVSVPRASSASDLRLIRRSVNYVRANANAAAAAGSRRPLGRSGTATAMSKSANDLSGYRRGELPAYLVRRRREFEAAHAAEVAARPDPDQPPGHRRLSDLERRKTLALLTENHQLLLAELNRLPVRSDTVRLVRIKSDIERKLAELEEAIKIFSRPKVFVKVDA</sequence>
<keyword evidence="3" id="KW-0963">Cytoplasm</keyword>
<evidence type="ECO:0000256" key="5">
    <source>
        <dbReference type="ARBA" id="ARBA00023273"/>
    </source>
</evidence>
<dbReference type="Pfam" id="PF13864">
    <property type="entry name" value="Enkurin"/>
    <property type="match status" value="1"/>
</dbReference>
<dbReference type="InterPro" id="IPR052102">
    <property type="entry name" value="Enkurin_domain-protein"/>
</dbReference>
<evidence type="ECO:0000256" key="4">
    <source>
        <dbReference type="ARBA" id="ARBA00023212"/>
    </source>
</evidence>
<evidence type="ECO:0000256" key="2">
    <source>
        <dbReference type="ARBA" id="ARBA00004245"/>
    </source>
</evidence>
<dbReference type="PANTHER" id="PTHR21490:SF2">
    <property type="entry name" value="ENKURIN DOMAIN-CONTAINING PROTEIN 1"/>
    <property type="match status" value="1"/>
</dbReference>
<reference evidence="8 9" key="1">
    <citation type="submission" date="2017-06" db="EMBL/GenBank/DDBJ databases">
        <title>A platform for efficient transgenesis in Macrostomum lignano, a flatworm model organism for stem cell research.</title>
        <authorList>
            <person name="Berezikov E."/>
        </authorList>
    </citation>
    <scope>NUCLEOTIDE SEQUENCE [LARGE SCALE GENOMIC DNA]</scope>
    <source>
        <strain evidence="8">DV1</strain>
        <tissue evidence="8">Whole organism</tissue>
    </source>
</reference>
<dbReference type="InterPro" id="IPR027012">
    <property type="entry name" value="Enkurin_dom"/>
</dbReference>
<feature type="compositionally biased region" description="Low complexity" evidence="6">
    <location>
        <begin position="1"/>
        <end position="12"/>
    </location>
</feature>
<dbReference type="OrthoDB" id="10264920at2759"/>
<evidence type="ECO:0000256" key="1">
    <source>
        <dbReference type="ARBA" id="ARBA00004138"/>
    </source>
</evidence>
<proteinExistence type="predicted"/>
<feature type="compositionally biased region" description="Basic and acidic residues" evidence="6">
    <location>
        <begin position="21"/>
        <end position="41"/>
    </location>
</feature>
<evidence type="ECO:0000313" key="9">
    <source>
        <dbReference type="Proteomes" id="UP000215902"/>
    </source>
</evidence>
<keyword evidence="4" id="KW-0206">Cytoskeleton</keyword>
<comment type="subcellular location">
    <subcellularLocation>
        <location evidence="1">Cell projection</location>
        <location evidence="1">Cilium</location>
    </subcellularLocation>
    <subcellularLocation>
        <location evidence="2">Cytoplasm</location>
        <location evidence="2">Cytoskeleton</location>
    </subcellularLocation>
</comment>
<comment type="caution">
    <text evidence="8">The sequence shown here is derived from an EMBL/GenBank/DDBJ whole genome shotgun (WGS) entry which is preliminary data.</text>
</comment>
<protein>
    <recommendedName>
        <fullName evidence="7">Enkurin domain-containing protein</fullName>
    </recommendedName>
</protein>
<organism evidence="8 9">
    <name type="scientific">Macrostomum lignano</name>
    <dbReference type="NCBI Taxonomy" id="282301"/>
    <lineage>
        <taxon>Eukaryota</taxon>
        <taxon>Metazoa</taxon>
        <taxon>Spiralia</taxon>
        <taxon>Lophotrochozoa</taxon>
        <taxon>Platyhelminthes</taxon>
        <taxon>Rhabditophora</taxon>
        <taxon>Macrostomorpha</taxon>
        <taxon>Macrostomida</taxon>
        <taxon>Macrostomidae</taxon>
        <taxon>Macrostomum</taxon>
    </lineage>
</organism>
<dbReference type="GO" id="GO:0005881">
    <property type="term" value="C:cytoplasmic microtubule"/>
    <property type="evidence" value="ECO:0007669"/>
    <property type="project" value="TreeGrafter"/>
</dbReference>
<accession>A0A267DVQ2</accession>
<evidence type="ECO:0000313" key="8">
    <source>
        <dbReference type="EMBL" id="PAA53266.1"/>
    </source>
</evidence>
<gene>
    <name evidence="8" type="ORF">BOX15_Mlig034090g2</name>
</gene>